<feature type="binding site" evidence="11">
    <location>
        <position position="199"/>
    </location>
    <ligand>
        <name>ATP</name>
        <dbReference type="ChEBI" id="CHEBI:30616"/>
    </ligand>
</feature>
<evidence type="ECO:0000256" key="6">
    <source>
        <dbReference type="ARBA" id="ARBA00022741"/>
    </source>
</evidence>
<evidence type="ECO:0000256" key="12">
    <source>
        <dbReference type="SAM" id="MobiDB-lite"/>
    </source>
</evidence>
<feature type="binding site" evidence="11">
    <location>
        <position position="196"/>
    </location>
    <ligand>
        <name>ATP</name>
        <dbReference type="ChEBI" id="CHEBI:30616"/>
    </ligand>
</feature>
<feature type="binding site" evidence="11">
    <location>
        <position position="85"/>
    </location>
    <ligand>
        <name>UMP</name>
        <dbReference type="ChEBI" id="CHEBI:57865"/>
    </ligand>
</feature>
<dbReference type="InterPro" id="IPR011817">
    <property type="entry name" value="Uridylate_kinase"/>
</dbReference>
<proteinExistence type="inferred from homology"/>
<dbReference type="GO" id="GO:0044210">
    <property type="term" value="P:'de novo' CTP biosynthetic process"/>
    <property type="evidence" value="ECO:0007669"/>
    <property type="project" value="UniProtKB-UniRule"/>
</dbReference>
<feature type="binding site" evidence="11">
    <location>
        <begin position="163"/>
        <end position="170"/>
    </location>
    <ligand>
        <name>UMP</name>
        <dbReference type="ChEBI" id="CHEBI:57865"/>
    </ligand>
</feature>
<evidence type="ECO:0000256" key="8">
    <source>
        <dbReference type="ARBA" id="ARBA00022840"/>
    </source>
</evidence>
<evidence type="ECO:0000256" key="10">
    <source>
        <dbReference type="ARBA" id="ARBA00047767"/>
    </source>
</evidence>
<dbReference type="GO" id="GO:0006225">
    <property type="term" value="P:UDP biosynthetic process"/>
    <property type="evidence" value="ECO:0007669"/>
    <property type="project" value="TreeGrafter"/>
</dbReference>
<evidence type="ECO:0000256" key="3">
    <source>
        <dbReference type="ARBA" id="ARBA00007614"/>
    </source>
</evidence>
<feature type="binding site" evidence="11">
    <location>
        <position position="86"/>
    </location>
    <ligand>
        <name>ATP</name>
        <dbReference type="ChEBI" id="CHEBI:30616"/>
    </ligand>
</feature>
<dbReference type="UniPathway" id="UPA00159">
    <property type="reaction ID" value="UER00275"/>
</dbReference>
<accession>A0A7C4CAN1</accession>
<feature type="binding site" evidence="11">
    <location>
        <position position="90"/>
    </location>
    <ligand>
        <name>ATP</name>
        <dbReference type="ChEBI" id="CHEBI:30616"/>
    </ligand>
</feature>
<dbReference type="GO" id="GO:0005524">
    <property type="term" value="F:ATP binding"/>
    <property type="evidence" value="ECO:0007669"/>
    <property type="project" value="UniProtKB-KW"/>
</dbReference>
<evidence type="ECO:0000256" key="4">
    <source>
        <dbReference type="ARBA" id="ARBA00022490"/>
    </source>
</evidence>
<dbReference type="EMBL" id="DSUT01000036">
    <property type="protein sequence ID" value="HGK27703.1"/>
    <property type="molecule type" value="Genomic_DNA"/>
</dbReference>
<keyword evidence="7 11" id="KW-0418">Kinase</keyword>
<dbReference type="PIRSF" id="PIRSF005650">
    <property type="entry name" value="Uridylate_kin"/>
    <property type="match status" value="1"/>
</dbReference>
<feature type="binding site" evidence="11">
    <location>
        <begin position="50"/>
        <end position="53"/>
    </location>
    <ligand>
        <name>ATP</name>
        <dbReference type="ChEBI" id="CHEBI:30616"/>
    </ligand>
</feature>
<dbReference type="Pfam" id="PF00696">
    <property type="entry name" value="AA_kinase"/>
    <property type="match status" value="1"/>
</dbReference>
<evidence type="ECO:0000256" key="1">
    <source>
        <dbReference type="ARBA" id="ARBA00004496"/>
    </source>
</evidence>
<feature type="domain" description="Aspartate/glutamate/uridylate kinase" evidence="13">
    <location>
        <begin position="48"/>
        <end position="244"/>
    </location>
</feature>
<name>A0A7C4CAN1_UNCW3</name>
<keyword evidence="8 11" id="KW-0067">ATP-binding</keyword>
<evidence type="ECO:0000256" key="11">
    <source>
        <dbReference type="HAMAP-Rule" id="MF_01220"/>
    </source>
</evidence>
<evidence type="ECO:0000259" key="13">
    <source>
        <dbReference type="Pfam" id="PF00696"/>
    </source>
</evidence>
<comment type="subunit">
    <text evidence="11">Homohexamer.</text>
</comment>
<comment type="pathway">
    <text evidence="2 11">Pyrimidine metabolism; CTP biosynthesis via de novo pathway; UDP from UMP (UMPK route): step 1/1.</text>
</comment>
<organism evidence="14">
    <name type="scientific">candidate division WOR-3 bacterium</name>
    <dbReference type="NCBI Taxonomy" id="2052148"/>
    <lineage>
        <taxon>Bacteria</taxon>
        <taxon>Bacteria division WOR-3</taxon>
    </lineage>
</organism>
<dbReference type="GO" id="GO:0033862">
    <property type="term" value="F:UMP kinase activity"/>
    <property type="evidence" value="ECO:0007669"/>
    <property type="project" value="UniProtKB-EC"/>
</dbReference>
<sequence length="265" mass="28213">MNSSSLRRPTRPSATTSRSTSPGSARTSSFAASPASSWVSRRPRPPALLKLSGDCFEQPALLDSITDQLAQVSRRGTRVAIVIGGGNVVRGRNSDPDDRLAADRAGMLATVINGIRLAAVLSRHLPVRHLAAFEIPGIAAGYSVETGEEALADGRILILSGGTGNPFFSTDSAAALRAAELGASLILKGTRVRGVFSADPEKNPSARFYPRLTYARALSERLEVMDPAAFALCMEHRIPIVVFDIRRPKAIIDIIAGKRIGSRIC</sequence>
<feature type="region of interest" description="Disordered" evidence="12">
    <location>
        <begin position="1"/>
        <end position="42"/>
    </location>
</feature>
<dbReference type="InterPro" id="IPR015963">
    <property type="entry name" value="Uridylate_kinase_bac"/>
</dbReference>
<dbReference type="InterPro" id="IPR036393">
    <property type="entry name" value="AceGlu_kinase-like_sf"/>
</dbReference>
<keyword evidence="5 11" id="KW-0808">Transferase</keyword>
<comment type="caution">
    <text evidence="14">The sequence shown here is derived from an EMBL/GenBank/DDBJ whole genome shotgun (WGS) entry which is preliminary data.</text>
</comment>
<dbReference type="Gene3D" id="3.40.1160.10">
    <property type="entry name" value="Acetylglutamate kinase-like"/>
    <property type="match status" value="1"/>
</dbReference>
<keyword evidence="6 11" id="KW-0547">Nucleotide-binding</keyword>
<evidence type="ECO:0000256" key="7">
    <source>
        <dbReference type="ARBA" id="ARBA00022777"/>
    </source>
</evidence>
<comment type="function">
    <text evidence="11">Catalyzes the reversible phosphorylation of UMP to UDP.</text>
</comment>
<evidence type="ECO:0000256" key="5">
    <source>
        <dbReference type="ARBA" id="ARBA00022679"/>
    </source>
</evidence>
<gene>
    <name evidence="11" type="primary">pyrH</name>
    <name evidence="14" type="ORF">ENS41_01970</name>
</gene>
<dbReference type="EC" id="2.7.4.22" evidence="11"/>
<dbReference type="PANTHER" id="PTHR42833:SF4">
    <property type="entry name" value="URIDYLATE KINASE PUMPKIN, CHLOROPLASTIC"/>
    <property type="match status" value="1"/>
</dbReference>
<evidence type="ECO:0000313" key="14">
    <source>
        <dbReference type="EMBL" id="HGK27703.1"/>
    </source>
</evidence>
<keyword evidence="4 11" id="KW-0963">Cytoplasm</keyword>
<keyword evidence="9 11" id="KW-0665">Pyrimidine biosynthesis</keyword>
<evidence type="ECO:0000256" key="9">
    <source>
        <dbReference type="ARBA" id="ARBA00022975"/>
    </source>
</evidence>
<comment type="caution">
    <text evidence="11">Lacks conserved residue(s) required for the propagation of feature annotation.</text>
</comment>
<dbReference type="AlphaFoldDB" id="A0A7C4CAN1"/>
<dbReference type="PANTHER" id="PTHR42833">
    <property type="entry name" value="URIDYLATE KINASE"/>
    <property type="match status" value="1"/>
</dbReference>
<dbReference type="HAMAP" id="MF_01220_B">
    <property type="entry name" value="PyrH_B"/>
    <property type="match status" value="1"/>
</dbReference>
<feature type="compositionally biased region" description="Polar residues" evidence="12">
    <location>
        <begin position="30"/>
        <end position="39"/>
    </location>
</feature>
<feature type="binding site" evidence="11">
    <location>
        <position position="190"/>
    </location>
    <ligand>
        <name>ATP</name>
        <dbReference type="ChEBI" id="CHEBI:30616"/>
    </ligand>
</feature>
<dbReference type="GO" id="GO:0005829">
    <property type="term" value="C:cytosol"/>
    <property type="evidence" value="ECO:0007669"/>
    <property type="project" value="TreeGrafter"/>
</dbReference>
<dbReference type="CDD" id="cd04254">
    <property type="entry name" value="AAK_UMPK-PyrH-Ec"/>
    <property type="match status" value="1"/>
</dbReference>
<protein>
    <recommendedName>
        <fullName evidence="11">Uridylate kinase</fullName>
        <shortName evidence="11">UK</shortName>
        <ecNumber evidence="11">2.7.4.22</ecNumber>
    </recommendedName>
    <alternativeName>
        <fullName evidence="11">Uridine monophosphate kinase</fullName>
        <shortName evidence="11">UMP kinase</shortName>
        <shortName evidence="11">UMPK</shortName>
    </alternativeName>
</protein>
<comment type="similarity">
    <text evidence="3 11">Belongs to the UMP kinase family.</text>
</comment>
<dbReference type="InterPro" id="IPR001048">
    <property type="entry name" value="Asp/Glu/Uridylate_kinase"/>
</dbReference>
<comment type="catalytic activity">
    <reaction evidence="10 11">
        <text>UMP + ATP = UDP + ADP</text>
        <dbReference type="Rhea" id="RHEA:24400"/>
        <dbReference type="ChEBI" id="CHEBI:30616"/>
        <dbReference type="ChEBI" id="CHEBI:57865"/>
        <dbReference type="ChEBI" id="CHEBI:58223"/>
        <dbReference type="ChEBI" id="CHEBI:456216"/>
        <dbReference type="EC" id="2.7.4.22"/>
    </reaction>
</comment>
<feature type="binding site" evidence="11">
    <location>
        <position position="103"/>
    </location>
    <ligand>
        <name>UMP</name>
        <dbReference type="ChEBI" id="CHEBI:57865"/>
    </ligand>
</feature>
<evidence type="ECO:0000256" key="2">
    <source>
        <dbReference type="ARBA" id="ARBA00004791"/>
    </source>
</evidence>
<comment type="activity regulation">
    <text evidence="11">Inhibited by UTP.</text>
</comment>
<comment type="subcellular location">
    <subcellularLocation>
        <location evidence="1 11">Cytoplasm</location>
    </subcellularLocation>
</comment>
<feature type="compositionally biased region" description="Low complexity" evidence="12">
    <location>
        <begin position="1"/>
        <end position="29"/>
    </location>
</feature>
<dbReference type="SUPFAM" id="SSF53633">
    <property type="entry name" value="Carbamate kinase-like"/>
    <property type="match status" value="1"/>
</dbReference>
<reference evidence="14" key="1">
    <citation type="journal article" date="2020" name="mSystems">
        <title>Genome- and Community-Level Interaction Insights into Carbon Utilization and Element Cycling Functions of Hydrothermarchaeota in Hydrothermal Sediment.</title>
        <authorList>
            <person name="Zhou Z."/>
            <person name="Liu Y."/>
            <person name="Xu W."/>
            <person name="Pan J."/>
            <person name="Luo Z.H."/>
            <person name="Li M."/>
        </authorList>
    </citation>
    <scope>NUCLEOTIDE SEQUENCE [LARGE SCALE GENOMIC DNA]</scope>
    <source>
        <strain evidence="14">SpSt-488</strain>
    </source>
</reference>